<keyword evidence="3" id="KW-1185">Reference proteome</keyword>
<name>A0A840Q2V2_9PSEU</name>
<dbReference type="Proteomes" id="UP000584374">
    <property type="component" value="Unassembled WGS sequence"/>
</dbReference>
<gene>
    <name evidence="2" type="ORF">BJ970_001455</name>
</gene>
<dbReference type="EMBL" id="JACHIW010000001">
    <property type="protein sequence ID" value="MBB5153921.1"/>
    <property type="molecule type" value="Genomic_DNA"/>
</dbReference>
<protein>
    <submittedName>
        <fullName evidence="2">Uncharacterized protein</fullName>
    </submittedName>
</protein>
<sequence length="144" mass="16955">MESRTDRTPRARLRGFNHEQDGTDERVTEIEPWPLLKLPSLRWALAVALPSCRYDIEPSSEHRPHKFAWLHDPLSDSWASAVPLGERKYRIRQSGIRRLWDEAEAAYQWWTDKGEPHITEWRWTITPDCQSITFPGNTKFTQVS</sequence>
<dbReference type="AlphaFoldDB" id="A0A840Q2V2"/>
<proteinExistence type="predicted"/>
<evidence type="ECO:0000313" key="3">
    <source>
        <dbReference type="Proteomes" id="UP000584374"/>
    </source>
</evidence>
<evidence type="ECO:0000256" key="1">
    <source>
        <dbReference type="SAM" id="MobiDB-lite"/>
    </source>
</evidence>
<accession>A0A840Q2V2</accession>
<evidence type="ECO:0000313" key="2">
    <source>
        <dbReference type="EMBL" id="MBB5153921.1"/>
    </source>
</evidence>
<comment type="caution">
    <text evidence="2">The sequence shown here is derived from an EMBL/GenBank/DDBJ whole genome shotgun (WGS) entry which is preliminary data.</text>
</comment>
<organism evidence="2 3">
    <name type="scientific">Saccharopolyspora phatthalungensis</name>
    <dbReference type="NCBI Taxonomy" id="664693"/>
    <lineage>
        <taxon>Bacteria</taxon>
        <taxon>Bacillati</taxon>
        <taxon>Actinomycetota</taxon>
        <taxon>Actinomycetes</taxon>
        <taxon>Pseudonocardiales</taxon>
        <taxon>Pseudonocardiaceae</taxon>
        <taxon>Saccharopolyspora</taxon>
    </lineage>
</organism>
<reference evidence="2 3" key="1">
    <citation type="submission" date="2020-08" db="EMBL/GenBank/DDBJ databases">
        <title>Sequencing the genomes of 1000 actinobacteria strains.</title>
        <authorList>
            <person name="Klenk H.-P."/>
        </authorList>
    </citation>
    <scope>NUCLEOTIDE SEQUENCE [LARGE SCALE GENOMIC DNA]</scope>
    <source>
        <strain evidence="2 3">DSM 45584</strain>
    </source>
</reference>
<feature type="region of interest" description="Disordered" evidence="1">
    <location>
        <begin position="1"/>
        <end position="20"/>
    </location>
</feature>